<dbReference type="GeneID" id="108863637"/>
<dbReference type="InterPro" id="IPR036388">
    <property type="entry name" value="WH-like_DNA-bd_sf"/>
</dbReference>
<accession>A0AAJ7PAT3</accession>
<dbReference type="PROSITE" id="PS50157">
    <property type="entry name" value="ZINC_FINGER_C2H2_2"/>
    <property type="match status" value="1"/>
</dbReference>
<dbReference type="Gene3D" id="3.30.160.60">
    <property type="entry name" value="Classic Zinc Finger"/>
    <property type="match status" value="1"/>
</dbReference>
<dbReference type="GO" id="GO:0008270">
    <property type="term" value="F:zinc ion binding"/>
    <property type="evidence" value="ECO:0007669"/>
    <property type="project" value="UniProtKB-KW"/>
</dbReference>
<evidence type="ECO:0000313" key="4">
    <source>
        <dbReference type="Proteomes" id="UP000694867"/>
    </source>
</evidence>
<evidence type="ECO:0000259" key="3">
    <source>
        <dbReference type="PROSITE" id="PS51507"/>
    </source>
</evidence>
<keyword evidence="1" id="KW-0862">Zinc</keyword>
<sequence>MANNGVEYIYVNQVVPESELQVCRDANGRLLAFYKDADGIEKQIGQEIDEEHYIDAPEPEAEDHYISGEPPVEFSAEDLPDNMEVLQSTDGVGGDMKFVMVNQQEVFVVKNNQPQTQKTFRLFKPRRRVTPQSVKKGPKLIQDFLLPHLDNETFGNRLVWVNRELGTFAMSWSHKNGADWRADDCVVFREWDLLKERKIQETPHYWMEAKQRFRAALAKVSVSCKSELEEHKSSKVFQIKWTRETRPQILEKIYTTSKYFKMPPRMSLARSDQPAVADFSLDQDYAQEEVVSPDHTMSIEDDMQIEIVTAEDFQEEQFIVEGHSAEAEQPEEIVEVVEQHDAAQQAAAAVLSSRFFTDRRKRARKLTIRAEALSPVEKILRRARRSHSKIYTVCPICQYLTANYAVFLRHLMLHRDDVGYTCLHCPRAFRLPELFIDHLRVHHNAPPHMCFLANIEETSRTKLRRAEFRLIHQNLKTCGVCAEHCRTQCDLEKHVVELHGKTQLREVRKCALNRRSPLRMRLKYLAIRRKPRHKICNDENQTSMVVCDGKLLIEEVPLDWNILNENQC</sequence>
<dbReference type="KEGG" id="goe:108863637"/>
<dbReference type="GO" id="GO:0000976">
    <property type="term" value="F:transcription cis-regulatory region binding"/>
    <property type="evidence" value="ECO:0007669"/>
    <property type="project" value="InterPro"/>
</dbReference>
<feature type="domain" description="IRF tryptophan pentad repeat" evidence="3">
    <location>
        <begin position="138"/>
        <end position="241"/>
    </location>
</feature>
<keyword evidence="1" id="KW-0479">Metal-binding</keyword>
<evidence type="ECO:0000256" key="1">
    <source>
        <dbReference type="PROSITE-ProRule" id="PRU00042"/>
    </source>
</evidence>
<gene>
    <name evidence="5" type="primary">LOC108863637</name>
</gene>
<dbReference type="Pfam" id="PF00605">
    <property type="entry name" value="IRF"/>
    <property type="match status" value="1"/>
</dbReference>
<dbReference type="Proteomes" id="UP000694867">
    <property type="component" value="Unplaced"/>
</dbReference>
<reference evidence="5" key="1">
    <citation type="submission" date="2025-08" db="UniProtKB">
        <authorList>
            <consortium name="RefSeq"/>
        </authorList>
    </citation>
    <scope>IDENTIFICATION</scope>
</reference>
<proteinExistence type="predicted"/>
<dbReference type="InterPro" id="IPR036236">
    <property type="entry name" value="Znf_C2H2_sf"/>
</dbReference>
<organism evidence="4 5">
    <name type="scientific">Galendromus occidentalis</name>
    <name type="common">western predatory mite</name>
    <dbReference type="NCBI Taxonomy" id="34638"/>
    <lineage>
        <taxon>Eukaryota</taxon>
        <taxon>Metazoa</taxon>
        <taxon>Ecdysozoa</taxon>
        <taxon>Arthropoda</taxon>
        <taxon>Chelicerata</taxon>
        <taxon>Arachnida</taxon>
        <taxon>Acari</taxon>
        <taxon>Parasitiformes</taxon>
        <taxon>Mesostigmata</taxon>
        <taxon>Gamasina</taxon>
        <taxon>Phytoseioidea</taxon>
        <taxon>Phytoseiidae</taxon>
        <taxon>Typhlodrominae</taxon>
        <taxon>Galendromus</taxon>
    </lineage>
</organism>
<dbReference type="SUPFAM" id="SSF57667">
    <property type="entry name" value="beta-beta-alpha zinc fingers"/>
    <property type="match status" value="1"/>
</dbReference>
<name>A0AAJ7PAT3_9ACAR</name>
<dbReference type="AlphaFoldDB" id="A0AAJ7PAT3"/>
<dbReference type="Gene3D" id="1.10.10.10">
    <property type="entry name" value="Winged helix-like DNA-binding domain superfamily/Winged helix DNA-binding domain"/>
    <property type="match status" value="1"/>
</dbReference>
<dbReference type="InterPro" id="IPR036390">
    <property type="entry name" value="WH_DNA-bd_sf"/>
</dbReference>
<dbReference type="PROSITE" id="PS51507">
    <property type="entry name" value="IRF_2"/>
    <property type="match status" value="1"/>
</dbReference>
<dbReference type="InterPro" id="IPR013087">
    <property type="entry name" value="Znf_C2H2_type"/>
</dbReference>
<dbReference type="SUPFAM" id="SSF46785">
    <property type="entry name" value="Winged helix' DNA-binding domain"/>
    <property type="match status" value="1"/>
</dbReference>
<keyword evidence="1" id="KW-0863">Zinc-finger</keyword>
<dbReference type="PROSITE" id="PS00028">
    <property type="entry name" value="ZINC_FINGER_C2H2_1"/>
    <property type="match status" value="1"/>
</dbReference>
<protein>
    <submittedName>
        <fullName evidence="5">Uncharacterized protein LOC108863637</fullName>
    </submittedName>
</protein>
<feature type="domain" description="C2H2-type" evidence="2">
    <location>
        <begin position="420"/>
        <end position="447"/>
    </location>
</feature>
<dbReference type="SMART" id="SM00355">
    <property type="entry name" value="ZnF_C2H2"/>
    <property type="match status" value="3"/>
</dbReference>
<dbReference type="InterPro" id="IPR001346">
    <property type="entry name" value="Interferon_reg_fact_DNA-bd_dom"/>
</dbReference>
<dbReference type="RefSeq" id="XP_018496084.2">
    <property type="nucleotide sequence ID" value="XM_018640568.2"/>
</dbReference>
<evidence type="ECO:0000313" key="5">
    <source>
        <dbReference type="RefSeq" id="XP_018496084.2"/>
    </source>
</evidence>
<evidence type="ECO:0000259" key="2">
    <source>
        <dbReference type="PROSITE" id="PS50157"/>
    </source>
</evidence>
<keyword evidence="4" id="KW-1185">Reference proteome</keyword>